<protein>
    <submittedName>
        <fullName evidence="1">Uncharacterized protein</fullName>
    </submittedName>
</protein>
<dbReference type="AlphaFoldDB" id="A0A6A4J8F6"/>
<proteinExistence type="predicted"/>
<keyword evidence="2" id="KW-1185">Reference proteome</keyword>
<evidence type="ECO:0000313" key="2">
    <source>
        <dbReference type="Proteomes" id="UP000466442"/>
    </source>
</evidence>
<organism evidence="1 2">
    <name type="scientific">Apolygus lucorum</name>
    <name type="common">Small green plant bug</name>
    <name type="synonym">Lygocoris lucorum</name>
    <dbReference type="NCBI Taxonomy" id="248454"/>
    <lineage>
        <taxon>Eukaryota</taxon>
        <taxon>Metazoa</taxon>
        <taxon>Ecdysozoa</taxon>
        <taxon>Arthropoda</taxon>
        <taxon>Hexapoda</taxon>
        <taxon>Insecta</taxon>
        <taxon>Pterygota</taxon>
        <taxon>Neoptera</taxon>
        <taxon>Paraneoptera</taxon>
        <taxon>Hemiptera</taxon>
        <taxon>Heteroptera</taxon>
        <taxon>Panheteroptera</taxon>
        <taxon>Cimicomorpha</taxon>
        <taxon>Miridae</taxon>
        <taxon>Mirini</taxon>
        <taxon>Apolygus</taxon>
    </lineage>
</organism>
<dbReference type="EMBL" id="WIXP02000010">
    <property type="protein sequence ID" value="KAF6203561.1"/>
    <property type="molecule type" value="Genomic_DNA"/>
</dbReference>
<accession>A0A6A4J8F6</accession>
<comment type="caution">
    <text evidence="1">The sequence shown here is derived from an EMBL/GenBank/DDBJ whole genome shotgun (WGS) entry which is preliminary data.</text>
</comment>
<name>A0A6A4J8F6_APOLU</name>
<gene>
    <name evidence="1" type="ORF">GE061_001893</name>
</gene>
<sequence length="176" mass="20049">MEMTTSIRSAGGRQTPVKDAAPRVDSVMAPATDAAARRRVCSKDCDCSVGLRDQMKLEAAELVTGGNIFSRILATHSRSKTRTLHASSRRPTSRTHNIGLGGTYNWREMLREACKPRCGQTHAWNEPKFSVEETSARLKCGKRELWTLWMLHHHMMRMERANDEGVFKDYYFQDVF</sequence>
<evidence type="ECO:0000313" key="1">
    <source>
        <dbReference type="EMBL" id="KAF6203561.1"/>
    </source>
</evidence>
<reference evidence="1" key="1">
    <citation type="journal article" date="2021" name="Mol. Ecol. Resour.">
        <title>Apolygus lucorum genome provides insights into omnivorousness and mesophyll feeding.</title>
        <authorList>
            <person name="Liu Y."/>
            <person name="Liu H."/>
            <person name="Wang H."/>
            <person name="Huang T."/>
            <person name="Liu B."/>
            <person name="Yang B."/>
            <person name="Yin L."/>
            <person name="Li B."/>
            <person name="Zhang Y."/>
            <person name="Zhang S."/>
            <person name="Jiang F."/>
            <person name="Zhang X."/>
            <person name="Ren Y."/>
            <person name="Wang B."/>
            <person name="Wang S."/>
            <person name="Lu Y."/>
            <person name="Wu K."/>
            <person name="Fan W."/>
            <person name="Wang G."/>
        </authorList>
    </citation>
    <scope>NUCLEOTIDE SEQUENCE</scope>
    <source>
        <strain evidence="1">12Hb</strain>
    </source>
</reference>
<dbReference type="Proteomes" id="UP000466442">
    <property type="component" value="Unassembled WGS sequence"/>
</dbReference>